<dbReference type="PATRIC" id="fig|1423816.3.peg.2678"/>
<evidence type="ECO:0000256" key="1">
    <source>
        <dbReference type="ARBA" id="ARBA00010555"/>
    </source>
</evidence>
<evidence type="ECO:0000259" key="9">
    <source>
        <dbReference type="Pfam" id="PF12320"/>
    </source>
</evidence>
<evidence type="ECO:0000313" key="11">
    <source>
        <dbReference type="Proteomes" id="UP000051984"/>
    </source>
</evidence>
<evidence type="ECO:0000256" key="2">
    <source>
        <dbReference type="ARBA" id="ARBA00011322"/>
    </source>
</evidence>
<dbReference type="Proteomes" id="UP000051984">
    <property type="component" value="Unassembled WGS sequence"/>
</dbReference>
<keyword evidence="7" id="KW-0235">DNA replication</keyword>
<keyword evidence="5 7" id="KW-0378">Hydrolase</keyword>
<evidence type="ECO:0000256" key="7">
    <source>
        <dbReference type="RuleBase" id="RU363069"/>
    </source>
</evidence>
<keyword evidence="6 7" id="KW-0269">Exonuclease</keyword>
<dbReference type="GO" id="GO:0006260">
    <property type="term" value="P:DNA replication"/>
    <property type="evidence" value="ECO:0007669"/>
    <property type="project" value="UniProtKB-KW"/>
</dbReference>
<keyword evidence="4 7" id="KW-0540">Nuclease</keyword>
<dbReference type="AlphaFoldDB" id="A0A0R1F146"/>
<dbReference type="InterPro" id="IPR004843">
    <property type="entry name" value="Calcineurin-like_PHP"/>
</dbReference>
<evidence type="ECO:0000256" key="5">
    <source>
        <dbReference type="ARBA" id="ARBA00022801"/>
    </source>
</evidence>
<protein>
    <recommendedName>
        <fullName evidence="3 7">Nuclease SbcCD subunit D</fullName>
    </recommendedName>
</protein>
<evidence type="ECO:0000256" key="4">
    <source>
        <dbReference type="ARBA" id="ARBA00022722"/>
    </source>
</evidence>
<proteinExistence type="inferred from homology"/>
<dbReference type="InterPro" id="IPR050535">
    <property type="entry name" value="DNA_Repair-Maintenance_Comp"/>
</dbReference>
<dbReference type="Gene3D" id="3.60.21.10">
    <property type="match status" value="1"/>
</dbReference>
<dbReference type="EMBL" id="AZCT01000005">
    <property type="protein sequence ID" value="KRK12692.1"/>
    <property type="molecule type" value="Genomic_DNA"/>
</dbReference>
<dbReference type="InterPro" id="IPR004593">
    <property type="entry name" value="SbcD"/>
</dbReference>
<comment type="caution">
    <text evidence="10">The sequence shown here is derived from an EMBL/GenBank/DDBJ whole genome shotgun (WGS) entry which is preliminary data.</text>
</comment>
<dbReference type="InterPro" id="IPR026843">
    <property type="entry name" value="SbcD_C"/>
</dbReference>
<keyword evidence="7" id="KW-0255">Endonuclease</keyword>
<feature type="domain" description="Calcineurin-like phosphoesterase" evidence="8">
    <location>
        <begin position="1"/>
        <end position="212"/>
    </location>
</feature>
<gene>
    <name evidence="7" type="primary">sbcD</name>
    <name evidence="10" type="ORF">FD51_GL002577</name>
</gene>
<feature type="domain" description="Nuclease SbcCD subunit D C-terminal" evidence="9">
    <location>
        <begin position="261"/>
        <end position="347"/>
    </location>
</feature>
<evidence type="ECO:0000259" key="8">
    <source>
        <dbReference type="Pfam" id="PF00149"/>
    </source>
</evidence>
<organism evidence="10 11">
    <name type="scientific">Lacticaseibacillus zeae DSM 20178 = KCTC 3804</name>
    <dbReference type="NCBI Taxonomy" id="1423816"/>
    <lineage>
        <taxon>Bacteria</taxon>
        <taxon>Bacillati</taxon>
        <taxon>Bacillota</taxon>
        <taxon>Bacilli</taxon>
        <taxon>Lactobacillales</taxon>
        <taxon>Lactobacillaceae</taxon>
        <taxon>Lacticaseibacillus</taxon>
    </lineage>
</organism>
<dbReference type="GO" id="GO:0004519">
    <property type="term" value="F:endonuclease activity"/>
    <property type="evidence" value="ECO:0007669"/>
    <property type="project" value="UniProtKB-KW"/>
</dbReference>
<dbReference type="eggNOG" id="COG0420">
    <property type="taxonomic scope" value="Bacteria"/>
</dbReference>
<dbReference type="InterPro" id="IPR041796">
    <property type="entry name" value="Mre11_N"/>
</dbReference>
<evidence type="ECO:0000256" key="3">
    <source>
        <dbReference type="ARBA" id="ARBA00013365"/>
    </source>
</evidence>
<dbReference type="GO" id="GO:0008408">
    <property type="term" value="F:3'-5' exonuclease activity"/>
    <property type="evidence" value="ECO:0007669"/>
    <property type="project" value="InterPro"/>
</dbReference>
<comment type="similarity">
    <text evidence="1 7">Belongs to the SbcD family.</text>
</comment>
<comment type="subunit">
    <text evidence="2 7">Heterodimer of SbcC and SbcD.</text>
</comment>
<dbReference type="SUPFAM" id="SSF56300">
    <property type="entry name" value="Metallo-dependent phosphatases"/>
    <property type="match status" value="1"/>
</dbReference>
<evidence type="ECO:0000256" key="6">
    <source>
        <dbReference type="ARBA" id="ARBA00022839"/>
    </source>
</evidence>
<reference evidence="10 11" key="1">
    <citation type="journal article" date="2015" name="Genome Announc.">
        <title>Expanding the biotechnology potential of lactobacilli through comparative genomics of 213 strains and associated genera.</title>
        <authorList>
            <person name="Sun Z."/>
            <person name="Harris H.M."/>
            <person name="McCann A."/>
            <person name="Guo C."/>
            <person name="Argimon S."/>
            <person name="Zhang W."/>
            <person name="Yang X."/>
            <person name="Jeffery I.B."/>
            <person name="Cooney J.C."/>
            <person name="Kagawa T.F."/>
            <person name="Liu W."/>
            <person name="Song Y."/>
            <person name="Salvetti E."/>
            <person name="Wrobel A."/>
            <person name="Rasinkangas P."/>
            <person name="Parkhill J."/>
            <person name="Rea M.C."/>
            <person name="O'Sullivan O."/>
            <person name="Ritari J."/>
            <person name="Douillard F.P."/>
            <person name="Paul Ross R."/>
            <person name="Yang R."/>
            <person name="Briner A.E."/>
            <person name="Felis G.E."/>
            <person name="de Vos W.M."/>
            <person name="Barrangou R."/>
            <person name="Klaenhammer T.R."/>
            <person name="Caufield P.W."/>
            <person name="Cui Y."/>
            <person name="Zhang H."/>
            <person name="O'Toole P.W."/>
        </authorList>
    </citation>
    <scope>NUCLEOTIDE SEQUENCE [LARGE SCALE GENOMIC DNA]</scope>
    <source>
        <strain evidence="10 11">DSM 20178</strain>
    </source>
</reference>
<dbReference type="GO" id="GO:0006310">
    <property type="term" value="P:DNA recombination"/>
    <property type="evidence" value="ECO:0007669"/>
    <property type="project" value="UniProtKB-KW"/>
</dbReference>
<comment type="function">
    <text evidence="7">SbcCD cleaves DNA hairpin structures. These structures can inhibit DNA replication and are intermediates in certain DNA recombination reactions. The complex acts as a 3'-&gt;5' double strand exonuclease that can open hairpins. It also has a 5' single-strand endonuclease activity.</text>
</comment>
<dbReference type="NCBIfam" id="TIGR00619">
    <property type="entry name" value="sbcd"/>
    <property type="match status" value="1"/>
</dbReference>
<evidence type="ECO:0000313" key="10">
    <source>
        <dbReference type="EMBL" id="KRK12692.1"/>
    </source>
</evidence>
<dbReference type="PANTHER" id="PTHR30337">
    <property type="entry name" value="COMPONENT OF ATP-DEPENDENT DSDNA EXONUCLEASE"/>
    <property type="match status" value="1"/>
</dbReference>
<dbReference type="PANTHER" id="PTHR30337:SF0">
    <property type="entry name" value="NUCLEASE SBCCD SUBUNIT D"/>
    <property type="match status" value="1"/>
</dbReference>
<dbReference type="CDD" id="cd00840">
    <property type="entry name" value="MPP_Mre11_N"/>
    <property type="match status" value="1"/>
</dbReference>
<keyword evidence="7" id="KW-0233">DNA recombination</keyword>
<dbReference type="InterPro" id="IPR029052">
    <property type="entry name" value="Metallo-depent_PP-like"/>
</dbReference>
<dbReference type="Pfam" id="PF12320">
    <property type="entry name" value="SbcD_C"/>
    <property type="match status" value="1"/>
</dbReference>
<accession>A0A0R1F146</accession>
<name>A0A0R1F146_LACZE</name>
<dbReference type="RefSeq" id="WP_010493501.1">
    <property type="nucleotide sequence ID" value="NZ_AZCT01000005.1"/>
</dbReference>
<dbReference type="Pfam" id="PF00149">
    <property type="entry name" value="Metallophos"/>
    <property type="match status" value="1"/>
</dbReference>
<sequence length="374" mass="42144">MRFLHTADWHIGKKLNDFDLLADQQAVFDQLVAVAKAQKVDAIVIAGDLYDRALPSEAAVAVLDQMLVKLNRDLHYPLLVISGNHDSAVRLRTGRSWFSATQMYVNTQLAEAFTPIEMDGVQFFLLPYFEPFAVREYFQDQTITNVAQAIRPIVTKMKTLFKPDMRHILVSHFFAAGSDHSASETKVNVGGLDAVPIDDLAAFDYVALGHLHNHNALHGEPKIQYSGALLKYAVGEAKQEKGVYIVDTETMQRKFVSLKPQHDLLELKASYADLTDPAYYQKQDRDAYIGVDLTDTQVIPNVMAQLRQIYPRIISLRRENGVQAVKPLQQRQRDLDPVSLLKAFYEELMQTDLTADQLKWAKAGLAAAESEQKQ</sequence>